<dbReference type="PROSITE" id="PS50106">
    <property type="entry name" value="PDZ"/>
    <property type="match status" value="1"/>
</dbReference>
<dbReference type="PROSITE" id="PS50003">
    <property type="entry name" value="PH_DOMAIN"/>
    <property type="match status" value="1"/>
</dbReference>
<name>A0A8B7YBE5_ACAPL</name>
<evidence type="ECO:0000256" key="2">
    <source>
        <dbReference type="SAM" id="MobiDB-lite"/>
    </source>
</evidence>
<evidence type="ECO:0000313" key="7">
    <source>
        <dbReference type="Proteomes" id="UP000694845"/>
    </source>
</evidence>
<feature type="region of interest" description="Disordered" evidence="2">
    <location>
        <begin position="353"/>
        <end position="418"/>
    </location>
</feature>
<evidence type="ECO:0000259" key="6">
    <source>
        <dbReference type="PROSITE" id="PS51290"/>
    </source>
</evidence>
<feature type="region of interest" description="Disordered" evidence="2">
    <location>
        <begin position="525"/>
        <end position="587"/>
    </location>
</feature>
<dbReference type="GeneID" id="110978869"/>
<feature type="domain" description="SAM" evidence="4">
    <location>
        <begin position="9"/>
        <end position="74"/>
    </location>
</feature>
<dbReference type="SUPFAM" id="SSF50729">
    <property type="entry name" value="PH domain-like"/>
    <property type="match status" value="1"/>
</dbReference>
<dbReference type="Gene3D" id="1.10.150.50">
    <property type="entry name" value="Transcription Factor, Ets-1"/>
    <property type="match status" value="1"/>
</dbReference>
<dbReference type="InterPro" id="IPR013761">
    <property type="entry name" value="SAM/pointed_sf"/>
</dbReference>
<feature type="compositionally biased region" description="Polar residues" evidence="2">
    <location>
        <begin position="563"/>
        <end position="575"/>
    </location>
</feature>
<organism evidence="7 8">
    <name type="scientific">Acanthaster planci</name>
    <name type="common">Crown-of-thorns starfish</name>
    <dbReference type="NCBI Taxonomy" id="133434"/>
    <lineage>
        <taxon>Eukaryota</taxon>
        <taxon>Metazoa</taxon>
        <taxon>Echinodermata</taxon>
        <taxon>Eleutherozoa</taxon>
        <taxon>Asterozoa</taxon>
        <taxon>Asteroidea</taxon>
        <taxon>Valvatacea</taxon>
        <taxon>Valvatida</taxon>
        <taxon>Acanthasteridae</taxon>
        <taxon>Acanthaster</taxon>
    </lineage>
</organism>
<dbReference type="InterPro" id="IPR001478">
    <property type="entry name" value="PDZ"/>
</dbReference>
<reference evidence="8" key="1">
    <citation type="submission" date="2025-08" db="UniProtKB">
        <authorList>
            <consortium name="RefSeq"/>
        </authorList>
    </citation>
    <scope>IDENTIFICATION</scope>
</reference>
<dbReference type="SUPFAM" id="SSF47769">
    <property type="entry name" value="SAM/Pointed domain"/>
    <property type="match status" value="1"/>
</dbReference>
<dbReference type="PANTHER" id="PTHR12844:SF42">
    <property type="entry name" value="CONNECTOR ENHANCER OF KSR PROTEIN CNK"/>
    <property type="match status" value="1"/>
</dbReference>
<accession>A0A8B7YBE5</accession>
<dbReference type="Gene3D" id="2.30.29.30">
    <property type="entry name" value="Pleckstrin-homology domain (PH domain)/Phosphotyrosine-binding domain (PTB)"/>
    <property type="match status" value="1"/>
</dbReference>
<evidence type="ECO:0000259" key="5">
    <source>
        <dbReference type="PROSITE" id="PS50106"/>
    </source>
</evidence>
<gene>
    <name evidence="8" type="primary">LOC110978869</name>
</gene>
<feature type="region of interest" description="Disordered" evidence="2">
    <location>
        <begin position="1076"/>
        <end position="1122"/>
    </location>
</feature>
<feature type="region of interest" description="Disordered" evidence="2">
    <location>
        <begin position="1148"/>
        <end position="1211"/>
    </location>
</feature>
<dbReference type="RefSeq" id="XP_022089877.1">
    <property type="nucleotide sequence ID" value="XM_022234185.1"/>
</dbReference>
<protein>
    <submittedName>
        <fullName evidence="8">Uncharacterized protein LOC110978869 isoform X1</fullName>
    </submittedName>
</protein>
<feature type="domain" description="PDZ" evidence="5">
    <location>
        <begin position="215"/>
        <end position="298"/>
    </location>
</feature>
<feature type="compositionally biased region" description="Low complexity" evidence="2">
    <location>
        <begin position="441"/>
        <end position="462"/>
    </location>
</feature>
<dbReference type="InterPro" id="IPR051566">
    <property type="entry name" value="CNKSR"/>
</dbReference>
<feature type="domain" description="PH" evidence="3">
    <location>
        <begin position="664"/>
        <end position="763"/>
    </location>
</feature>
<dbReference type="InterPro" id="IPR011993">
    <property type="entry name" value="PH-like_dom_sf"/>
</dbReference>
<dbReference type="OrthoDB" id="74412at2759"/>
<dbReference type="Proteomes" id="UP000694845">
    <property type="component" value="Unplaced"/>
</dbReference>
<dbReference type="SMART" id="SM00454">
    <property type="entry name" value="SAM"/>
    <property type="match status" value="1"/>
</dbReference>
<feature type="compositionally biased region" description="Polar residues" evidence="2">
    <location>
        <begin position="356"/>
        <end position="366"/>
    </location>
</feature>
<dbReference type="AlphaFoldDB" id="A0A8B7YBE5"/>
<feature type="region of interest" description="Disordered" evidence="2">
    <location>
        <begin position="793"/>
        <end position="881"/>
    </location>
</feature>
<keyword evidence="7" id="KW-1185">Reference proteome</keyword>
<evidence type="ECO:0000313" key="8">
    <source>
        <dbReference type="RefSeq" id="XP_022089877.1"/>
    </source>
</evidence>
<feature type="domain" description="CRIC" evidence="6">
    <location>
        <begin position="82"/>
        <end position="178"/>
    </location>
</feature>
<feature type="compositionally biased region" description="Polar residues" evidence="2">
    <location>
        <begin position="491"/>
        <end position="501"/>
    </location>
</feature>
<feature type="region of interest" description="Disordered" evidence="2">
    <location>
        <begin position="434"/>
        <end position="511"/>
    </location>
</feature>
<dbReference type="SMART" id="SM00228">
    <property type="entry name" value="PDZ"/>
    <property type="match status" value="1"/>
</dbReference>
<dbReference type="Pfam" id="PF00536">
    <property type="entry name" value="SAM_1"/>
    <property type="match status" value="1"/>
</dbReference>
<proteinExistence type="inferred from homology"/>
<dbReference type="PROSITE" id="PS51290">
    <property type="entry name" value="CRIC"/>
    <property type="match status" value="1"/>
</dbReference>
<dbReference type="KEGG" id="aplc:110978869"/>
<dbReference type="Pfam" id="PF00169">
    <property type="entry name" value="PH"/>
    <property type="match status" value="1"/>
</dbReference>
<dbReference type="InterPro" id="IPR001660">
    <property type="entry name" value="SAM"/>
</dbReference>
<evidence type="ECO:0000259" key="3">
    <source>
        <dbReference type="PROSITE" id="PS50003"/>
    </source>
</evidence>
<dbReference type="Pfam" id="PF10534">
    <property type="entry name" value="CRIC_ras_sig"/>
    <property type="match status" value="1"/>
</dbReference>
<dbReference type="CDD" id="cd06748">
    <property type="entry name" value="PDZ_CNK1_2_3-like"/>
    <property type="match status" value="1"/>
</dbReference>
<dbReference type="InterPro" id="IPR036034">
    <property type="entry name" value="PDZ_sf"/>
</dbReference>
<dbReference type="SUPFAM" id="SSF50156">
    <property type="entry name" value="PDZ domain-like"/>
    <property type="match status" value="1"/>
</dbReference>
<feature type="compositionally biased region" description="Basic and acidic residues" evidence="2">
    <location>
        <begin position="537"/>
        <end position="552"/>
    </location>
</feature>
<dbReference type="Pfam" id="PF00595">
    <property type="entry name" value="PDZ"/>
    <property type="match status" value="1"/>
</dbReference>
<feature type="compositionally biased region" description="Polar residues" evidence="2">
    <location>
        <begin position="463"/>
        <end position="477"/>
    </location>
</feature>
<feature type="compositionally biased region" description="Low complexity" evidence="2">
    <location>
        <begin position="870"/>
        <end position="881"/>
    </location>
</feature>
<sequence>MSSLNIISWTPEEIANWIKGLDSCLEQYIPNFLAHSVTGDRLLQMTIQELEDMNMVKMGHQELMLEAIDLLATVHYGHPTETLQSVALNLHCKASNLANLLEQRLQSGNQAKDKLYNGPSAMLLRISETISAAKTLISWLDRPPFANGPEKDFQEFSKDILQYALEMTQAVQHHSILTEALPEIKAIARELAAMADNLIKQSTDPLVIQPTTIEEVKIKKKLPEEELGLFIKTSTIDGIHYITGTKDQSAASLSRKVGQGDELLRVNEQTVVSWEHSKVVAALKRDPMGVCLTIRKRPCNLGSPGQVLRLGNSTHTLRLGGTPQLMRKDSFPSLKSPILKEEFLMPMSPSDVLMTKQRSNSDPETQVETHETHSDSESLVQEAERIKRQRRGTMGEALQRKGSKSQTPEGRPRSLPINTEELEAEVALWKASPISSRPGFSPIAGSPVSPASASTPQASPSSQGDKTPNRTPNSQEPLASPDGPAEVKKVTISTTEDSSPSKPEINPLGLPPILVKPEVEISKPADEVSFEDAISTDETKTSSEPDQKKTDETASVSPDPVSESKTTNTNNNVDTSMGADGQQGVSAGMSGVITSDLGDYVLIENNDLTSPSKSVSFFERSQSITPSLASEVSVTSSGVRLRPKKTRKMKYKVSRGVSCVDLGPGQCQGWLHKKSDTKQTFRSNWVEMWFILKDFVLYYYKNKTDAKAKGVICLPGYLISEAPESKKEHAFKATHKGTRPIYFATHRQEDKEKWMGKLGLAAIMFTDEKRMRQSVIFESEPSLDVGTMMQSVDGYHSESDDEDRSDKSGPLSPTSSDKSDENSSEAGSPQHKLKYRRAQTTPNLHSLGHESGTPPSLPKLYRKGQKEGIGSSPNSPKGSPKLMQRVMHKFRRHSRGSLDIEAGDATVLQGKYNTRRNSSPFELVSPVVHPSDEAMSQALQDQLPTVSVTSPASSPDAIDGRAAENGTAYRDDALLDHYMTLVEDTGCVSGLERTIEARTSKRFKEKKGAQLTRIHTILDKNPEKNKKALHRRALQRTLKAKQEELKELESLLAEPSLSASSIQEWRTSHKDLLEHVLKGPKPCSPSDSDSDMEGDEKGRAVNGNPNRESVGAGDGDVFEEPSGNTETVIVAENQTSATTRTDCGVTAEDCAGVGNRNEDEAGNVGSSDSRESSKMASPQAMSEVSGMAGSSPVLGDNIRVRTFSGSSETSL</sequence>
<feature type="compositionally biased region" description="Basic and acidic residues" evidence="2">
    <location>
        <begin position="367"/>
        <end position="386"/>
    </location>
</feature>
<dbReference type="SMART" id="SM00233">
    <property type="entry name" value="PH"/>
    <property type="match status" value="1"/>
</dbReference>
<evidence type="ECO:0000259" key="4">
    <source>
        <dbReference type="PROSITE" id="PS50105"/>
    </source>
</evidence>
<dbReference type="InterPro" id="IPR017874">
    <property type="entry name" value="CRIC_domain"/>
</dbReference>
<dbReference type="InterPro" id="IPR001849">
    <property type="entry name" value="PH_domain"/>
</dbReference>
<comment type="similarity">
    <text evidence="1">Belongs to the CNKSR family.</text>
</comment>
<dbReference type="Gene3D" id="2.30.42.10">
    <property type="match status" value="1"/>
</dbReference>
<dbReference type="PROSITE" id="PS50105">
    <property type="entry name" value="SAM_DOMAIN"/>
    <property type="match status" value="1"/>
</dbReference>
<evidence type="ECO:0000256" key="1">
    <source>
        <dbReference type="ARBA" id="ARBA00009498"/>
    </source>
</evidence>
<dbReference type="PANTHER" id="PTHR12844">
    <property type="entry name" value="CONNECTOR ENCHANCER OF KINASE SUPPRESSOR OF RAS"/>
    <property type="match status" value="1"/>
</dbReference>